<proteinExistence type="predicted"/>
<reference evidence="1 2" key="1">
    <citation type="submission" date="2020-08" db="EMBL/GenBank/DDBJ databases">
        <title>Genomic Encyclopedia of Type Strains, Phase IV (KMG-IV): sequencing the most valuable type-strain genomes for metagenomic binning, comparative biology and taxonomic classification.</title>
        <authorList>
            <person name="Goeker M."/>
        </authorList>
    </citation>
    <scope>NUCLEOTIDE SEQUENCE [LARGE SCALE GENOMIC DNA]</scope>
    <source>
        <strain evidence="1 2">DSM 22548</strain>
    </source>
</reference>
<comment type="caution">
    <text evidence="1">The sequence shown here is derived from an EMBL/GenBank/DDBJ whole genome shotgun (WGS) entry which is preliminary data.</text>
</comment>
<dbReference type="EMBL" id="JACICA010000010">
    <property type="protein sequence ID" value="MBB3703322.1"/>
    <property type="molecule type" value="Genomic_DNA"/>
</dbReference>
<protein>
    <submittedName>
        <fullName evidence="1">Uncharacterized protein</fullName>
    </submittedName>
</protein>
<accession>A0A7W5UPC3</accession>
<gene>
    <name evidence="1" type="ORF">FHS60_001804</name>
</gene>
<organism evidence="1 2">
    <name type="scientific">Alloprevotella rava</name>
    <dbReference type="NCBI Taxonomy" id="671218"/>
    <lineage>
        <taxon>Bacteria</taxon>
        <taxon>Pseudomonadati</taxon>
        <taxon>Bacteroidota</taxon>
        <taxon>Bacteroidia</taxon>
        <taxon>Bacteroidales</taxon>
        <taxon>Prevotellaceae</taxon>
        <taxon>Alloprevotella</taxon>
    </lineage>
</organism>
<evidence type="ECO:0000313" key="2">
    <source>
        <dbReference type="Proteomes" id="UP000541425"/>
    </source>
</evidence>
<dbReference type="Proteomes" id="UP000541425">
    <property type="component" value="Unassembled WGS sequence"/>
</dbReference>
<dbReference type="AlphaFoldDB" id="A0A7W5UPC3"/>
<sequence length="59" mass="6961">MAHIIEMFSLQIFFKKASPKLFPETLGRDFTGLFLDFNRLQFWSINKHSDSRICAEHLS</sequence>
<name>A0A7W5UPC3_9BACT</name>
<evidence type="ECO:0000313" key="1">
    <source>
        <dbReference type="EMBL" id="MBB3703322.1"/>
    </source>
</evidence>